<accession>A0A9Q0FKX9</accession>
<dbReference type="OrthoDB" id="5977668at2759"/>
<dbReference type="GO" id="GO:0008168">
    <property type="term" value="F:methyltransferase activity"/>
    <property type="evidence" value="ECO:0007669"/>
    <property type="project" value="TreeGrafter"/>
</dbReference>
<dbReference type="InterPro" id="IPR003333">
    <property type="entry name" value="CMAS"/>
</dbReference>
<feature type="non-terminal residue" evidence="1">
    <location>
        <position position="1"/>
    </location>
</feature>
<gene>
    <name evidence="1" type="ORF">Tsubulata_021175</name>
</gene>
<dbReference type="PANTHER" id="PTHR43675:SF25">
    <property type="entry name" value="CYCLOPROPANE FATTY ACID SYNTHASE"/>
    <property type="match status" value="1"/>
</dbReference>
<sequence>ESKGYIYGDFVVRILCSPFHYQIPWRIYHYWLFNDYLKLILINILNSLREEGGMTFTFQGSTTGCSLRVILIVQNPQFYWKLMTRADIGLGDAYIDGDFCFEDKEDGLLNLFMLLVANRNANKPITEVKRTRGWWSPMFSTAIITSSMLFFKHAMRQNSLTQARRNISRHYDLGNEIFALFMDETMSYSCAVFKGEKEDLNVGQKRKFSVLIEKARIESKHEVLEIGCGWGMFAIEVVKQTGCKYTGITLSKEQLKFAEMKVKEARLQDHIRFLLCDYRELPDTIKYDRIIACEMLEHVGHEYMEDYFCRCESLLAKEGLLVLQFISVVDAEYDELRRSPDFLREYIFPGGCLPSLSRVTSAVAAASRLCVEHVENIGSHYPHTLKCWRKNFFNNQSKIMALGFDEKFIRTWEYYFDYSAACFMSFKLRDYQVIFSRPGNVEALGNPYKGFPSAHNAP</sequence>
<name>A0A9Q0FKX9_9ROSI</name>
<dbReference type="Proteomes" id="UP001141552">
    <property type="component" value="Unassembled WGS sequence"/>
</dbReference>
<reference evidence="1" key="1">
    <citation type="submission" date="2022-02" db="EMBL/GenBank/DDBJ databases">
        <authorList>
            <person name="Henning P.M."/>
            <person name="McCubbin A.G."/>
            <person name="Shore J.S."/>
        </authorList>
    </citation>
    <scope>NUCLEOTIDE SEQUENCE</scope>
    <source>
        <strain evidence="1">F60SS</strain>
        <tissue evidence="1">Leaves</tissue>
    </source>
</reference>
<dbReference type="GO" id="GO:0008610">
    <property type="term" value="P:lipid biosynthetic process"/>
    <property type="evidence" value="ECO:0007669"/>
    <property type="project" value="InterPro"/>
</dbReference>
<keyword evidence="2" id="KW-1185">Reference proteome</keyword>
<dbReference type="CDD" id="cd02440">
    <property type="entry name" value="AdoMet_MTases"/>
    <property type="match status" value="1"/>
</dbReference>
<protein>
    <recommendedName>
        <fullName evidence="3">Cyclopropane-fatty-acyl-phospholipid synthase</fullName>
    </recommendedName>
</protein>
<organism evidence="1 2">
    <name type="scientific">Turnera subulata</name>
    <dbReference type="NCBI Taxonomy" id="218843"/>
    <lineage>
        <taxon>Eukaryota</taxon>
        <taxon>Viridiplantae</taxon>
        <taxon>Streptophyta</taxon>
        <taxon>Embryophyta</taxon>
        <taxon>Tracheophyta</taxon>
        <taxon>Spermatophyta</taxon>
        <taxon>Magnoliopsida</taxon>
        <taxon>eudicotyledons</taxon>
        <taxon>Gunneridae</taxon>
        <taxon>Pentapetalae</taxon>
        <taxon>rosids</taxon>
        <taxon>fabids</taxon>
        <taxon>Malpighiales</taxon>
        <taxon>Passifloraceae</taxon>
        <taxon>Turnera</taxon>
    </lineage>
</organism>
<dbReference type="PIRSF" id="PIRSF003085">
    <property type="entry name" value="CMAS"/>
    <property type="match status" value="1"/>
</dbReference>
<comment type="caution">
    <text evidence="1">The sequence shown here is derived from an EMBL/GenBank/DDBJ whole genome shotgun (WGS) entry which is preliminary data.</text>
</comment>
<dbReference type="Gene3D" id="3.40.50.150">
    <property type="entry name" value="Vaccinia Virus protein VP39"/>
    <property type="match status" value="1"/>
</dbReference>
<dbReference type="InterPro" id="IPR029063">
    <property type="entry name" value="SAM-dependent_MTases_sf"/>
</dbReference>
<dbReference type="PANTHER" id="PTHR43675">
    <property type="entry name" value="ARSENITE METHYLTRANSFERASE"/>
    <property type="match status" value="1"/>
</dbReference>
<evidence type="ECO:0000313" key="1">
    <source>
        <dbReference type="EMBL" id="KAJ4832674.1"/>
    </source>
</evidence>
<dbReference type="Pfam" id="PF02353">
    <property type="entry name" value="CMAS"/>
    <property type="match status" value="1"/>
</dbReference>
<dbReference type="AlphaFoldDB" id="A0A9Q0FKX9"/>
<dbReference type="EMBL" id="JAKUCV010005105">
    <property type="protein sequence ID" value="KAJ4832674.1"/>
    <property type="molecule type" value="Genomic_DNA"/>
</dbReference>
<reference evidence="1" key="2">
    <citation type="journal article" date="2023" name="Plants (Basel)">
        <title>Annotation of the Turnera subulata (Passifloraceae) Draft Genome Reveals the S-Locus Evolved after the Divergence of Turneroideae from Passifloroideae in a Stepwise Manner.</title>
        <authorList>
            <person name="Henning P.M."/>
            <person name="Roalson E.H."/>
            <person name="Mir W."/>
            <person name="McCubbin A.G."/>
            <person name="Shore J.S."/>
        </authorList>
    </citation>
    <scope>NUCLEOTIDE SEQUENCE</scope>
    <source>
        <strain evidence="1">F60SS</strain>
    </source>
</reference>
<evidence type="ECO:0008006" key="3">
    <source>
        <dbReference type="Google" id="ProtNLM"/>
    </source>
</evidence>
<dbReference type="InterPro" id="IPR026669">
    <property type="entry name" value="Arsenite_MeTrfase-like"/>
</dbReference>
<dbReference type="SUPFAM" id="SSF53335">
    <property type="entry name" value="S-adenosyl-L-methionine-dependent methyltransferases"/>
    <property type="match status" value="1"/>
</dbReference>
<evidence type="ECO:0000313" key="2">
    <source>
        <dbReference type="Proteomes" id="UP001141552"/>
    </source>
</evidence>
<proteinExistence type="predicted"/>